<organism evidence="5 6">
    <name type="scientific">Heliobacterium chlorum</name>
    <dbReference type="NCBI Taxonomy" id="2698"/>
    <lineage>
        <taxon>Bacteria</taxon>
        <taxon>Bacillati</taxon>
        <taxon>Bacillota</taxon>
        <taxon>Clostridia</taxon>
        <taxon>Eubacteriales</taxon>
        <taxon>Heliobacteriaceae</taxon>
        <taxon>Heliobacterium</taxon>
    </lineage>
</organism>
<dbReference type="EMBL" id="JACVHF010000003">
    <property type="protein sequence ID" value="MBC9784060.1"/>
    <property type="molecule type" value="Genomic_DNA"/>
</dbReference>
<dbReference type="SUPFAM" id="SSF50475">
    <property type="entry name" value="FMN-binding split barrel"/>
    <property type="match status" value="1"/>
</dbReference>
<dbReference type="InterPro" id="IPR052174">
    <property type="entry name" value="Flavoredoxin"/>
</dbReference>
<evidence type="ECO:0000256" key="3">
    <source>
        <dbReference type="ARBA" id="ARBA00038054"/>
    </source>
</evidence>
<dbReference type="InterPro" id="IPR012349">
    <property type="entry name" value="Split_barrel_FMN-bd"/>
</dbReference>
<dbReference type="PANTHER" id="PTHR43567">
    <property type="entry name" value="FLAVOREDOXIN-RELATED-RELATED"/>
    <property type="match status" value="1"/>
</dbReference>
<keyword evidence="2" id="KW-0285">Flavoprotein</keyword>
<dbReference type="InterPro" id="IPR002563">
    <property type="entry name" value="Flavin_Rdtase-like_dom"/>
</dbReference>
<dbReference type="RefSeq" id="WP_188039171.1">
    <property type="nucleotide sequence ID" value="NZ_JACVHF010000003.1"/>
</dbReference>
<evidence type="ECO:0000259" key="4">
    <source>
        <dbReference type="SMART" id="SM00903"/>
    </source>
</evidence>
<dbReference type="SMART" id="SM00903">
    <property type="entry name" value="Flavin_Reduct"/>
    <property type="match status" value="1"/>
</dbReference>
<gene>
    <name evidence="5" type="ORF">H1S01_05975</name>
</gene>
<name>A0ABR7T264_HELCL</name>
<comment type="caution">
    <text evidence="5">The sequence shown here is derived from an EMBL/GenBank/DDBJ whole genome shotgun (WGS) entry which is preliminary data.</text>
</comment>
<evidence type="ECO:0000256" key="2">
    <source>
        <dbReference type="ARBA" id="ARBA00022630"/>
    </source>
</evidence>
<protein>
    <submittedName>
        <fullName evidence="5">Flavin reductase family protein</fullName>
    </submittedName>
</protein>
<dbReference type="Pfam" id="PF01613">
    <property type="entry name" value="Flavin_Reduct"/>
    <property type="match status" value="1"/>
</dbReference>
<proteinExistence type="inferred from homology"/>
<keyword evidence="6" id="KW-1185">Reference proteome</keyword>
<reference evidence="5 6" key="1">
    <citation type="submission" date="2020-07" db="EMBL/GenBank/DDBJ databases">
        <title>Draft whole-genome sequence of Heliobacterium chlorum DSM 3682, type strain.</title>
        <authorList>
            <person name="Kyndt J.A."/>
            <person name="Meyer T.E."/>
            <person name="Imhoff J.F."/>
        </authorList>
    </citation>
    <scope>NUCLEOTIDE SEQUENCE [LARGE SCALE GENOMIC DNA]</scope>
    <source>
        <strain evidence="5 6">DSM 3682</strain>
    </source>
</reference>
<dbReference type="Proteomes" id="UP000617402">
    <property type="component" value="Unassembled WGS sequence"/>
</dbReference>
<evidence type="ECO:0000256" key="1">
    <source>
        <dbReference type="ARBA" id="ARBA00001917"/>
    </source>
</evidence>
<feature type="domain" description="Flavin reductase like" evidence="4">
    <location>
        <begin position="11"/>
        <end position="152"/>
    </location>
</feature>
<accession>A0ABR7T264</accession>
<comment type="cofactor">
    <cofactor evidence="1">
        <name>FMN</name>
        <dbReference type="ChEBI" id="CHEBI:58210"/>
    </cofactor>
</comment>
<sequence>MEKVKIPNRPLGPFPTILVGADVDGKPNYVTVGACGVVSLEPVLYISLRSTHYTTTGVKENGYFSINIPSADMVQVTDYCGIVSGKETSKADIFNSFYDELGRAPMISECPVNMLCKVIKSMPIFDFEMFFGEIVSVYTNQESLTDGRVDPQKINPMIMMGNGYWNLGQAVGYLFKEGEVYKKSQEQ</sequence>
<comment type="similarity">
    <text evidence="3">Belongs to the flavoredoxin family.</text>
</comment>
<evidence type="ECO:0000313" key="6">
    <source>
        <dbReference type="Proteomes" id="UP000617402"/>
    </source>
</evidence>
<dbReference type="PANTHER" id="PTHR43567:SF1">
    <property type="entry name" value="FLAVOREDOXIN"/>
    <property type="match status" value="1"/>
</dbReference>
<dbReference type="Gene3D" id="2.30.110.10">
    <property type="entry name" value="Electron Transport, Fmn-binding Protein, Chain A"/>
    <property type="match status" value="1"/>
</dbReference>
<evidence type="ECO:0000313" key="5">
    <source>
        <dbReference type="EMBL" id="MBC9784060.1"/>
    </source>
</evidence>